<feature type="compositionally biased region" description="Basic and acidic residues" evidence="1">
    <location>
        <begin position="66"/>
        <end position="78"/>
    </location>
</feature>
<organism evidence="2 3">
    <name type="scientific">Prunus dulcis</name>
    <name type="common">Almond</name>
    <name type="synonym">Amygdalus dulcis</name>
    <dbReference type="NCBI Taxonomy" id="3755"/>
    <lineage>
        <taxon>Eukaryota</taxon>
        <taxon>Viridiplantae</taxon>
        <taxon>Streptophyta</taxon>
        <taxon>Embryophyta</taxon>
        <taxon>Tracheophyta</taxon>
        <taxon>Spermatophyta</taxon>
        <taxon>Magnoliopsida</taxon>
        <taxon>eudicotyledons</taxon>
        <taxon>Gunneridae</taxon>
        <taxon>Pentapetalae</taxon>
        <taxon>rosids</taxon>
        <taxon>fabids</taxon>
        <taxon>Rosales</taxon>
        <taxon>Rosaceae</taxon>
        <taxon>Amygdaloideae</taxon>
        <taxon>Amygdaleae</taxon>
        <taxon>Prunus</taxon>
    </lineage>
</organism>
<evidence type="ECO:0000313" key="3">
    <source>
        <dbReference type="Proteomes" id="UP001054821"/>
    </source>
</evidence>
<reference evidence="2 3" key="1">
    <citation type="journal article" date="2022" name="G3 (Bethesda)">
        <title>Whole-genome sequence and methylome profiling of the almond [Prunus dulcis (Mill.) D.A. Webb] cultivar 'Nonpareil'.</title>
        <authorList>
            <person name="D'Amico-Willman K.M."/>
            <person name="Ouma W.Z."/>
            <person name="Meulia T."/>
            <person name="Sideli G.M."/>
            <person name="Gradziel T.M."/>
            <person name="Fresnedo-Ramirez J."/>
        </authorList>
    </citation>
    <scope>NUCLEOTIDE SEQUENCE [LARGE SCALE GENOMIC DNA]</scope>
    <source>
        <strain evidence="2">Clone GOH B32 T37-40</strain>
    </source>
</reference>
<dbReference type="AlphaFoldDB" id="A0AAD4V3X4"/>
<evidence type="ECO:0000256" key="1">
    <source>
        <dbReference type="SAM" id="MobiDB-lite"/>
    </source>
</evidence>
<protein>
    <submittedName>
        <fullName evidence="2">Uncharacterized protein</fullName>
    </submittedName>
</protein>
<sequence length="99" mass="10738">MVSEVGPAQVENPVGEVKPVNPRTVPVLAIDDATLALGQRSQPTQKGLAHRRLQAGSCDRGCSPSEDDRQGAYPDKVRSQRGQIPTHRHNYLGQPQTDT</sequence>
<comment type="caution">
    <text evidence="2">The sequence shown here is derived from an EMBL/GenBank/DDBJ whole genome shotgun (WGS) entry which is preliminary data.</text>
</comment>
<feature type="region of interest" description="Disordered" evidence="1">
    <location>
        <begin position="38"/>
        <end position="99"/>
    </location>
</feature>
<evidence type="ECO:0000313" key="2">
    <source>
        <dbReference type="EMBL" id="KAI5317351.1"/>
    </source>
</evidence>
<feature type="region of interest" description="Disordered" evidence="1">
    <location>
        <begin position="1"/>
        <end position="21"/>
    </location>
</feature>
<dbReference type="Proteomes" id="UP001054821">
    <property type="component" value="Chromosome 7"/>
</dbReference>
<name>A0AAD4V3X4_PRUDU</name>
<gene>
    <name evidence="2" type="ORF">L3X38_037058</name>
</gene>
<keyword evidence="3" id="KW-1185">Reference proteome</keyword>
<accession>A0AAD4V3X4</accession>
<dbReference type="EMBL" id="JAJFAZ020000007">
    <property type="protein sequence ID" value="KAI5317351.1"/>
    <property type="molecule type" value="Genomic_DNA"/>
</dbReference>
<proteinExistence type="predicted"/>